<dbReference type="InterPro" id="IPR050231">
    <property type="entry name" value="Iron_ascorbate_oxido_reductase"/>
</dbReference>
<reference evidence="3 4" key="1">
    <citation type="journal article" date="2012" name="Appl. Environ. Microbiol.">
        <title>Short-read sequencing for genomic analysis of the brown rot fungus Fibroporia radiculosa.</title>
        <authorList>
            <person name="Tang J.D."/>
            <person name="Perkins A.D."/>
            <person name="Sonstegard T.S."/>
            <person name="Schroeder S.G."/>
            <person name="Burgess S.C."/>
            <person name="Diehl S.V."/>
        </authorList>
    </citation>
    <scope>NUCLEOTIDE SEQUENCE [LARGE SCALE GENOMIC DNA]</scope>
    <source>
        <strain evidence="3 4">TFFH 294</strain>
    </source>
</reference>
<organism evidence="3 4">
    <name type="scientific">Fibroporia radiculosa</name>
    <dbReference type="NCBI Taxonomy" id="599839"/>
    <lineage>
        <taxon>Eukaryota</taxon>
        <taxon>Fungi</taxon>
        <taxon>Dikarya</taxon>
        <taxon>Basidiomycota</taxon>
        <taxon>Agaricomycotina</taxon>
        <taxon>Agaricomycetes</taxon>
        <taxon>Polyporales</taxon>
        <taxon>Fibroporiaceae</taxon>
        <taxon>Fibroporia</taxon>
    </lineage>
</organism>
<proteinExistence type="inferred from homology"/>
<evidence type="ECO:0000313" key="4">
    <source>
        <dbReference type="Proteomes" id="UP000006352"/>
    </source>
</evidence>
<keyword evidence="1" id="KW-0560">Oxidoreductase</keyword>
<dbReference type="GO" id="GO:0016491">
    <property type="term" value="F:oxidoreductase activity"/>
    <property type="evidence" value="ECO:0007669"/>
    <property type="project" value="UniProtKB-KW"/>
</dbReference>
<dbReference type="Pfam" id="PF03171">
    <property type="entry name" value="2OG-FeII_Oxy"/>
    <property type="match status" value="1"/>
</dbReference>
<dbReference type="STRING" id="599839.J4HW79"/>
<dbReference type="InterPro" id="IPR027443">
    <property type="entry name" value="IPNS-like_sf"/>
</dbReference>
<sequence length="277" mass="30353">MLSAHTDFGSLSFLHNRLGGLQVLAPGTDKWQYVKPLPGHAICNIGDSLNIFSGGILRSNMHRVVPPPKEQAKHERYSLVFFTRASDSVELHALADESAAIASAVAKTPNGEARFNPGVTAKQWLARRVRNQRLKHFTGLQSWQGTEDQVSIARATALAGEASPSRWMYDSQSRGGLQTAHLAISREKPVGDLFESRFSLRRLGIDDWVSFSESSVVYHSALQSSTNFCPHVFEPRAADQVLFGSFGTASQALSSQDLGGTYYTFLVISLFIGGQKQ</sequence>
<keyword evidence="1" id="KW-0408">Iron</keyword>
<dbReference type="PROSITE" id="PS51471">
    <property type="entry name" value="FE2OG_OXY"/>
    <property type="match status" value="1"/>
</dbReference>
<dbReference type="InParanoid" id="J4HW79"/>
<evidence type="ECO:0000313" key="3">
    <source>
        <dbReference type="EMBL" id="CCM01792.1"/>
    </source>
</evidence>
<dbReference type="SUPFAM" id="SSF51197">
    <property type="entry name" value="Clavaminate synthase-like"/>
    <property type="match status" value="1"/>
</dbReference>
<dbReference type="RefSeq" id="XP_012181075.1">
    <property type="nucleotide sequence ID" value="XM_012325685.1"/>
</dbReference>
<dbReference type="HOGENOM" id="CLU_1004853_0_0_1"/>
<accession>J4HW79</accession>
<dbReference type="PANTHER" id="PTHR47990">
    <property type="entry name" value="2-OXOGLUTARATE (2OG) AND FE(II)-DEPENDENT OXYGENASE SUPERFAMILY PROTEIN-RELATED"/>
    <property type="match status" value="1"/>
</dbReference>
<dbReference type="Gene3D" id="2.60.120.330">
    <property type="entry name" value="B-lactam Antibiotic, Isopenicillin N Synthase, Chain"/>
    <property type="match status" value="1"/>
</dbReference>
<dbReference type="GO" id="GO:0046872">
    <property type="term" value="F:metal ion binding"/>
    <property type="evidence" value="ECO:0007669"/>
    <property type="project" value="UniProtKB-KW"/>
</dbReference>
<name>J4HW79_9APHY</name>
<keyword evidence="4" id="KW-1185">Reference proteome</keyword>
<comment type="similarity">
    <text evidence="1">Belongs to the iron/ascorbate-dependent oxidoreductase family.</text>
</comment>
<keyword evidence="1" id="KW-0479">Metal-binding</keyword>
<protein>
    <recommendedName>
        <fullName evidence="2">Fe2OG dioxygenase domain-containing protein</fullName>
    </recommendedName>
</protein>
<dbReference type="AlphaFoldDB" id="J4HW79"/>
<dbReference type="GeneID" id="24096703"/>
<dbReference type="InterPro" id="IPR005123">
    <property type="entry name" value="Oxoglu/Fe-dep_dioxygenase_dom"/>
</dbReference>
<evidence type="ECO:0000259" key="2">
    <source>
        <dbReference type="PROSITE" id="PS51471"/>
    </source>
</evidence>
<dbReference type="OrthoDB" id="288590at2759"/>
<dbReference type="InterPro" id="IPR044861">
    <property type="entry name" value="IPNS-like_FE2OG_OXY"/>
</dbReference>
<gene>
    <name evidence="3" type="ORF">FIBRA_03859</name>
</gene>
<dbReference type="EMBL" id="HE797050">
    <property type="protein sequence ID" value="CCM01792.1"/>
    <property type="molecule type" value="Genomic_DNA"/>
</dbReference>
<feature type="domain" description="Fe2OG dioxygenase" evidence="2">
    <location>
        <begin position="1"/>
        <end position="85"/>
    </location>
</feature>
<dbReference type="Proteomes" id="UP000006352">
    <property type="component" value="Unassembled WGS sequence"/>
</dbReference>
<evidence type="ECO:0000256" key="1">
    <source>
        <dbReference type="RuleBase" id="RU003682"/>
    </source>
</evidence>